<feature type="transmembrane region" description="Helical" evidence="1">
    <location>
        <begin position="210"/>
        <end position="236"/>
    </location>
</feature>
<evidence type="ECO:0000313" key="3">
    <source>
        <dbReference type="Proteomes" id="UP000184082"/>
    </source>
</evidence>
<evidence type="ECO:0000256" key="1">
    <source>
        <dbReference type="SAM" id="Phobius"/>
    </source>
</evidence>
<dbReference type="STRING" id="1121266.SAMN02745883_01343"/>
<keyword evidence="1" id="KW-0472">Membrane</keyword>
<gene>
    <name evidence="2" type="ORF">SAMN02745883_01343</name>
</gene>
<proteinExistence type="predicted"/>
<feature type="transmembrane region" description="Helical" evidence="1">
    <location>
        <begin position="35"/>
        <end position="62"/>
    </location>
</feature>
<evidence type="ECO:0000313" key="2">
    <source>
        <dbReference type="EMBL" id="SHK12365.1"/>
    </source>
</evidence>
<dbReference type="AlphaFoldDB" id="A0A1M6PWL3"/>
<feature type="transmembrane region" description="Helical" evidence="1">
    <location>
        <begin position="131"/>
        <end position="149"/>
    </location>
</feature>
<feature type="transmembrane region" description="Helical" evidence="1">
    <location>
        <begin position="12"/>
        <end position="29"/>
    </location>
</feature>
<keyword evidence="1" id="KW-0812">Transmembrane</keyword>
<feature type="transmembrane region" description="Helical" evidence="1">
    <location>
        <begin position="248"/>
        <end position="276"/>
    </location>
</feature>
<dbReference type="Proteomes" id="UP000184082">
    <property type="component" value="Unassembled WGS sequence"/>
</dbReference>
<evidence type="ECO:0008006" key="4">
    <source>
        <dbReference type="Google" id="ProtNLM"/>
    </source>
</evidence>
<keyword evidence="3" id="KW-1185">Reference proteome</keyword>
<dbReference type="RefSeq" id="WP_072966839.1">
    <property type="nucleotide sequence ID" value="NZ_FRAJ01000009.1"/>
</dbReference>
<accession>A0A1M6PWL3</accession>
<feature type="transmembrane region" description="Helical" evidence="1">
    <location>
        <begin position="99"/>
        <end position="119"/>
    </location>
</feature>
<sequence>MNINKIKCNTLIIFTFLFIYKLLLDYVYIEYVNKYYSYMGFILDFNIYKYIISILWFVILFTVLPKNDTKPSSIFLQLHFIIMIMPMFTTYAFANESNIFLALCCSFFILECIILKIVPSIKLKKIKNSHSILYFIIIINTIFVYGTMIKANGVPTLKALNFNKVYEIRAIVKYPFLMSYLVPWQGKIINPFLITTSYIKKNKNLLAFSLFLQLILYLITAHKSFIFIPLAIIIVIKMLERDNFIRKISLFTPLGILFVFGMHKLFNLIIIPSLIIRRTLFLPSQLKFFYYDFFSKNELLYFSEGVIGKFIGINSPYSIKAVNLIGDVYFNNIETNANTGYLADAYANMGIFGMFIFSILFSIILILINSLSKNIKKEIVIGLSLASILALNDGALLTTLLTGGLLLLLLLLYLYSNYDYDELNNRV</sequence>
<protein>
    <recommendedName>
        <fullName evidence="4">Oligosaccharide repeat unit polymerase</fullName>
    </recommendedName>
</protein>
<dbReference type="EMBL" id="FRAJ01000009">
    <property type="protein sequence ID" value="SHK12365.1"/>
    <property type="molecule type" value="Genomic_DNA"/>
</dbReference>
<feature type="transmembrane region" description="Helical" evidence="1">
    <location>
        <begin position="74"/>
        <end position="93"/>
    </location>
</feature>
<name>A0A1M6PWL3_9FIRM</name>
<feature type="transmembrane region" description="Helical" evidence="1">
    <location>
        <begin position="380"/>
        <end position="413"/>
    </location>
</feature>
<feature type="transmembrane region" description="Helical" evidence="1">
    <location>
        <begin position="345"/>
        <end position="368"/>
    </location>
</feature>
<keyword evidence="1" id="KW-1133">Transmembrane helix</keyword>
<reference evidence="2 3" key="1">
    <citation type="submission" date="2016-11" db="EMBL/GenBank/DDBJ databases">
        <authorList>
            <person name="Jaros S."/>
            <person name="Januszkiewicz K."/>
            <person name="Wedrychowicz H."/>
        </authorList>
    </citation>
    <scope>NUCLEOTIDE SEQUENCE [LARGE SCALE GENOMIC DNA]</scope>
    <source>
        <strain evidence="2 3">DSM 14501</strain>
    </source>
</reference>
<organism evidence="2 3">
    <name type="scientific">Caminicella sporogenes DSM 14501</name>
    <dbReference type="NCBI Taxonomy" id="1121266"/>
    <lineage>
        <taxon>Bacteria</taxon>
        <taxon>Bacillati</taxon>
        <taxon>Bacillota</taxon>
        <taxon>Clostridia</taxon>
        <taxon>Peptostreptococcales</taxon>
        <taxon>Caminicellaceae</taxon>
        <taxon>Caminicella</taxon>
    </lineage>
</organism>